<dbReference type="OrthoDB" id="4720638at2"/>
<name>X7EM00_9RHOB</name>
<dbReference type="GO" id="GO:0033897">
    <property type="term" value="F:ribonuclease T2 activity"/>
    <property type="evidence" value="ECO:0007669"/>
    <property type="project" value="InterPro"/>
</dbReference>
<gene>
    <name evidence="4" type="ORF">OCH239_08530</name>
</gene>
<keyword evidence="3" id="KW-0732">Signal</keyword>
<dbReference type="eggNOG" id="COG3719">
    <property type="taxonomic scope" value="Bacteria"/>
</dbReference>
<evidence type="ECO:0000256" key="2">
    <source>
        <dbReference type="RuleBase" id="RU004328"/>
    </source>
</evidence>
<dbReference type="RefSeq" id="WP_037258807.1">
    <property type="nucleotide sequence ID" value="NZ_JALZ01000002.1"/>
</dbReference>
<dbReference type="EMBL" id="JALZ01000002">
    <property type="protein sequence ID" value="ETX16193.1"/>
    <property type="molecule type" value="Genomic_DNA"/>
</dbReference>
<evidence type="ECO:0000256" key="3">
    <source>
        <dbReference type="SAM" id="SignalP"/>
    </source>
</evidence>
<dbReference type="SUPFAM" id="SSF55895">
    <property type="entry name" value="Ribonuclease Rh-like"/>
    <property type="match status" value="1"/>
</dbReference>
<protein>
    <submittedName>
        <fullName evidence="4">Ribonuclease T2</fullName>
    </submittedName>
</protein>
<dbReference type="Gene3D" id="3.90.730.10">
    <property type="entry name" value="Ribonuclease T2-like"/>
    <property type="match status" value="1"/>
</dbReference>
<dbReference type="InterPro" id="IPR039378">
    <property type="entry name" value="RNase_T2_prok"/>
</dbReference>
<comment type="caution">
    <text evidence="4">The sequence shown here is derived from an EMBL/GenBank/DDBJ whole genome shotgun (WGS) entry which is preliminary data.</text>
</comment>
<dbReference type="Pfam" id="PF00445">
    <property type="entry name" value="Ribonuclease_T2"/>
    <property type="match status" value="1"/>
</dbReference>
<evidence type="ECO:0000313" key="5">
    <source>
        <dbReference type="Proteomes" id="UP000022447"/>
    </source>
</evidence>
<dbReference type="GO" id="GO:0003723">
    <property type="term" value="F:RNA binding"/>
    <property type="evidence" value="ECO:0007669"/>
    <property type="project" value="InterPro"/>
</dbReference>
<dbReference type="STRING" id="1449350.OCH239_08530"/>
<dbReference type="PANTHER" id="PTHR11240">
    <property type="entry name" value="RIBONUCLEASE T2"/>
    <property type="match status" value="1"/>
</dbReference>
<dbReference type="GO" id="GO:0006401">
    <property type="term" value="P:RNA catabolic process"/>
    <property type="evidence" value="ECO:0007669"/>
    <property type="project" value="UniProtKB-ARBA"/>
</dbReference>
<dbReference type="PATRIC" id="fig|1449350.3.peg.753"/>
<keyword evidence="5" id="KW-1185">Reference proteome</keyword>
<dbReference type="PROSITE" id="PS00531">
    <property type="entry name" value="RNASE_T2_2"/>
    <property type="match status" value="1"/>
</dbReference>
<feature type="chain" id="PRO_5004978024" evidence="3">
    <location>
        <begin position="20"/>
        <end position="211"/>
    </location>
</feature>
<proteinExistence type="inferred from homology"/>
<reference evidence="4 5" key="1">
    <citation type="submission" date="2014-01" db="EMBL/GenBank/DDBJ databases">
        <title>Roseivivax halodurans JCM 10272 Genome Sequencing.</title>
        <authorList>
            <person name="Lai Q."/>
            <person name="Li G."/>
            <person name="Shao Z."/>
        </authorList>
    </citation>
    <scope>NUCLEOTIDE SEQUENCE [LARGE SCALE GENOMIC DNA]</scope>
    <source>
        <strain evidence="4 5">JCM 10272</strain>
    </source>
</reference>
<dbReference type="Proteomes" id="UP000022447">
    <property type="component" value="Unassembled WGS sequence"/>
</dbReference>
<organism evidence="4 5">
    <name type="scientific">Roseivivax halodurans JCM 10272</name>
    <dbReference type="NCBI Taxonomy" id="1449350"/>
    <lineage>
        <taxon>Bacteria</taxon>
        <taxon>Pseudomonadati</taxon>
        <taxon>Pseudomonadota</taxon>
        <taxon>Alphaproteobacteria</taxon>
        <taxon>Rhodobacterales</taxon>
        <taxon>Roseobacteraceae</taxon>
        <taxon>Roseivivax</taxon>
    </lineage>
</organism>
<dbReference type="CDD" id="cd01062">
    <property type="entry name" value="RNase_T2_prok"/>
    <property type="match status" value="1"/>
</dbReference>
<evidence type="ECO:0000256" key="1">
    <source>
        <dbReference type="ARBA" id="ARBA00007469"/>
    </source>
</evidence>
<comment type="similarity">
    <text evidence="1 2">Belongs to the RNase T2 family.</text>
</comment>
<dbReference type="InterPro" id="IPR036430">
    <property type="entry name" value="RNase_T2-like_sf"/>
</dbReference>
<dbReference type="PANTHER" id="PTHR11240:SF22">
    <property type="entry name" value="RIBONUCLEASE T2"/>
    <property type="match status" value="1"/>
</dbReference>
<dbReference type="AlphaFoldDB" id="X7EM00"/>
<dbReference type="InterPro" id="IPR033130">
    <property type="entry name" value="RNase_T2_His_AS_2"/>
</dbReference>
<dbReference type="PROSITE" id="PS00530">
    <property type="entry name" value="RNASE_T2_1"/>
    <property type="match status" value="1"/>
</dbReference>
<dbReference type="InterPro" id="IPR018188">
    <property type="entry name" value="RNase_T2_His_AS_1"/>
</dbReference>
<accession>X7EM00</accession>
<dbReference type="InterPro" id="IPR001568">
    <property type="entry name" value="RNase_T2-like"/>
</dbReference>
<sequence length="211" mass="22952">MRIAAALMMALTGFGGPGAAEGERAGDFDYWVLALSWSPTWCALTGEARGARQCERPLGWILHGLWPQYETGWPSYCPTEAAPPRPGAARAMAEVMGSASLATYQWEKHGVCSGLPGDAYLETARAAYRAVERPDVLRRLTEPVRLPASVIEDAFLEANPGLEADMITITCRSGRIQEARLCLTRDMQPRRCGADVIGDCSARDALLDPIR</sequence>
<evidence type="ECO:0000313" key="4">
    <source>
        <dbReference type="EMBL" id="ETX16193.1"/>
    </source>
</evidence>
<feature type="signal peptide" evidence="3">
    <location>
        <begin position="1"/>
        <end position="19"/>
    </location>
</feature>